<dbReference type="EMBL" id="JH598057">
    <property type="status" value="NOT_ANNOTATED_CDS"/>
    <property type="molecule type" value="Genomic_DNA"/>
</dbReference>
<sequence length="68" mass="8296">MVFRPFIRVSKYTPPAPRIQIEQGRRTWLETRLEAQKHTVWVSSWSNETPATHHFNMQSNYDTYWHLH</sequence>
<dbReference type="VEuPathDB" id="FungiDB:HpaG811929"/>
<evidence type="ECO:0000313" key="2">
    <source>
        <dbReference type="Proteomes" id="UP000011713"/>
    </source>
</evidence>
<evidence type="ECO:0000313" key="1">
    <source>
        <dbReference type="EnsemblProtists" id="HpaP811929"/>
    </source>
</evidence>
<protein>
    <submittedName>
        <fullName evidence="1">Uncharacterized protein</fullName>
    </submittedName>
</protein>
<dbReference type="Proteomes" id="UP000011713">
    <property type="component" value="Unassembled WGS sequence"/>
</dbReference>
<name>M4BZA6_HYAAE</name>
<dbReference type="EnsemblProtists" id="HpaT811929">
    <property type="protein sequence ID" value="HpaP811929"/>
    <property type="gene ID" value="HpaG811929"/>
</dbReference>
<dbReference type="HOGENOM" id="CLU_2799412_0_0_1"/>
<accession>M4BZA6</accession>
<reference evidence="1" key="2">
    <citation type="submission" date="2015-06" db="UniProtKB">
        <authorList>
            <consortium name="EnsemblProtists"/>
        </authorList>
    </citation>
    <scope>IDENTIFICATION</scope>
    <source>
        <strain evidence="1">Emoy2</strain>
    </source>
</reference>
<dbReference type="AlphaFoldDB" id="M4BZA6"/>
<keyword evidence="2" id="KW-1185">Reference proteome</keyword>
<dbReference type="InParanoid" id="M4BZA6"/>
<organism evidence="1 2">
    <name type="scientific">Hyaloperonospora arabidopsidis (strain Emoy2)</name>
    <name type="common">Downy mildew agent</name>
    <name type="synonym">Peronospora arabidopsidis</name>
    <dbReference type="NCBI Taxonomy" id="559515"/>
    <lineage>
        <taxon>Eukaryota</taxon>
        <taxon>Sar</taxon>
        <taxon>Stramenopiles</taxon>
        <taxon>Oomycota</taxon>
        <taxon>Peronosporomycetes</taxon>
        <taxon>Peronosporales</taxon>
        <taxon>Peronosporaceae</taxon>
        <taxon>Hyaloperonospora</taxon>
    </lineage>
</organism>
<proteinExistence type="predicted"/>
<reference evidence="2" key="1">
    <citation type="journal article" date="2010" name="Science">
        <title>Signatures of adaptation to obligate biotrophy in the Hyaloperonospora arabidopsidis genome.</title>
        <authorList>
            <person name="Baxter L."/>
            <person name="Tripathy S."/>
            <person name="Ishaque N."/>
            <person name="Boot N."/>
            <person name="Cabral A."/>
            <person name="Kemen E."/>
            <person name="Thines M."/>
            <person name="Ah-Fong A."/>
            <person name="Anderson R."/>
            <person name="Badejoko W."/>
            <person name="Bittner-Eddy P."/>
            <person name="Boore J.L."/>
            <person name="Chibucos M.C."/>
            <person name="Coates M."/>
            <person name="Dehal P."/>
            <person name="Delehaunty K."/>
            <person name="Dong S."/>
            <person name="Downton P."/>
            <person name="Dumas B."/>
            <person name="Fabro G."/>
            <person name="Fronick C."/>
            <person name="Fuerstenberg S.I."/>
            <person name="Fulton L."/>
            <person name="Gaulin E."/>
            <person name="Govers F."/>
            <person name="Hughes L."/>
            <person name="Humphray S."/>
            <person name="Jiang R.H."/>
            <person name="Judelson H."/>
            <person name="Kamoun S."/>
            <person name="Kyung K."/>
            <person name="Meijer H."/>
            <person name="Minx P."/>
            <person name="Morris P."/>
            <person name="Nelson J."/>
            <person name="Phuntumart V."/>
            <person name="Qutob D."/>
            <person name="Rehmany A."/>
            <person name="Rougon-Cardoso A."/>
            <person name="Ryden P."/>
            <person name="Torto-Alalibo T."/>
            <person name="Studholme D."/>
            <person name="Wang Y."/>
            <person name="Win J."/>
            <person name="Wood J."/>
            <person name="Clifton S.W."/>
            <person name="Rogers J."/>
            <person name="Van den Ackerveken G."/>
            <person name="Jones J.D."/>
            <person name="McDowell J.M."/>
            <person name="Beynon J."/>
            <person name="Tyler B.M."/>
        </authorList>
    </citation>
    <scope>NUCLEOTIDE SEQUENCE [LARGE SCALE GENOMIC DNA]</scope>
    <source>
        <strain evidence="2">Emoy2</strain>
    </source>
</reference>